<comment type="caution">
    <text evidence="3">The sequence shown here is derived from an EMBL/GenBank/DDBJ whole genome shotgun (WGS) entry which is preliminary data.</text>
</comment>
<evidence type="ECO:0000256" key="1">
    <source>
        <dbReference type="SAM" id="MobiDB-lite"/>
    </source>
</evidence>
<evidence type="ECO:0008006" key="5">
    <source>
        <dbReference type="Google" id="ProtNLM"/>
    </source>
</evidence>
<dbReference type="EMBL" id="BAABIB010000045">
    <property type="protein sequence ID" value="GAA5158494.1"/>
    <property type="molecule type" value="Genomic_DNA"/>
</dbReference>
<feature type="compositionally biased region" description="Low complexity" evidence="1">
    <location>
        <begin position="101"/>
        <end position="121"/>
    </location>
</feature>
<gene>
    <name evidence="3" type="ORF">GCM10023214_19700</name>
</gene>
<feature type="compositionally biased region" description="Polar residues" evidence="1">
    <location>
        <begin position="60"/>
        <end position="72"/>
    </location>
</feature>
<reference evidence="4" key="1">
    <citation type="journal article" date="2019" name="Int. J. Syst. Evol. Microbiol.">
        <title>The Global Catalogue of Microorganisms (GCM) 10K type strain sequencing project: providing services to taxonomists for standard genome sequencing and annotation.</title>
        <authorList>
            <consortium name="The Broad Institute Genomics Platform"/>
            <consortium name="The Broad Institute Genome Sequencing Center for Infectious Disease"/>
            <person name="Wu L."/>
            <person name="Ma J."/>
        </authorList>
    </citation>
    <scope>NUCLEOTIDE SEQUENCE [LARGE SCALE GENOMIC DNA]</scope>
    <source>
        <strain evidence="4">JCM 18054</strain>
    </source>
</reference>
<keyword evidence="2" id="KW-0812">Transmembrane</keyword>
<evidence type="ECO:0000256" key="2">
    <source>
        <dbReference type="SAM" id="Phobius"/>
    </source>
</evidence>
<organism evidence="3 4">
    <name type="scientific">Amycolatopsis dongchuanensis</name>
    <dbReference type="NCBI Taxonomy" id="1070866"/>
    <lineage>
        <taxon>Bacteria</taxon>
        <taxon>Bacillati</taxon>
        <taxon>Actinomycetota</taxon>
        <taxon>Actinomycetes</taxon>
        <taxon>Pseudonocardiales</taxon>
        <taxon>Pseudonocardiaceae</taxon>
        <taxon>Amycolatopsis</taxon>
    </lineage>
</organism>
<evidence type="ECO:0000313" key="4">
    <source>
        <dbReference type="Proteomes" id="UP001500192"/>
    </source>
</evidence>
<evidence type="ECO:0000313" key="3">
    <source>
        <dbReference type="EMBL" id="GAA5158494.1"/>
    </source>
</evidence>
<keyword evidence="2" id="KW-0472">Membrane</keyword>
<name>A0ABP9Q955_9PSEU</name>
<proteinExistence type="predicted"/>
<feature type="transmembrane region" description="Helical" evidence="2">
    <location>
        <begin position="24"/>
        <end position="44"/>
    </location>
</feature>
<dbReference type="Proteomes" id="UP001500192">
    <property type="component" value="Unassembled WGS sequence"/>
</dbReference>
<protein>
    <recommendedName>
        <fullName evidence="5">Secreted protein</fullName>
    </recommendedName>
</protein>
<keyword evidence="2" id="KW-1133">Transmembrane helix</keyword>
<accession>A0ABP9Q955</accession>
<sequence>MRPRDDAPATILAGARRVRARRRALTATGGALTAVVLVALGLVLGQVRAPHTDTAAPVRQPTSSGSTFPSADSPSPSVVEPGSSVAGREPGTASGSTALESPGRTSSVSSPASTSVPRSQSVQTLTAPVLGPEGYGKLALGMPFDVAVRTGMLERTAAPPEPCGTYALAEGAAGIRTVTISDTRGIVGFEASGARTPERIGLGSDKDDLEAAYPKLVETANGYTVPAGPSSNYVFLLDDRDRVAALLLVGPATC</sequence>
<keyword evidence="4" id="KW-1185">Reference proteome</keyword>
<feature type="compositionally biased region" description="Low complexity" evidence="1">
    <location>
        <begin position="73"/>
        <end position="85"/>
    </location>
</feature>
<feature type="region of interest" description="Disordered" evidence="1">
    <location>
        <begin position="53"/>
        <end position="127"/>
    </location>
</feature>